<proteinExistence type="predicted"/>
<reference evidence="1 2" key="1">
    <citation type="submission" date="2018-07" db="EMBL/GenBank/DDBJ databases">
        <title>Whole genome sequence of Mycobacterium uberis.</title>
        <authorList>
            <person name="Benjak A."/>
        </authorList>
    </citation>
    <scope>NUCLEOTIDE SEQUENCE [LARGE SCALE GENOMIC DNA]</scope>
    <source>
        <strain evidence="1 2">Jura</strain>
    </source>
</reference>
<sequence length="65" mass="6787">MQALNAGAHTHVSAKAANVYPLQTIKQDLLGVINTSTKLLLNHSLISSGACGGTVNIIGTQWTSR</sequence>
<gene>
    <name evidence="1" type="ORF">MUBE_12380</name>
</gene>
<dbReference type="OrthoDB" id="4752513at2"/>
<dbReference type="EMBL" id="QAYL01000025">
    <property type="protein sequence ID" value="RFD24700.1"/>
    <property type="molecule type" value="Genomic_DNA"/>
</dbReference>
<dbReference type="Proteomes" id="UP000258522">
    <property type="component" value="Unassembled WGS sequence"/>
</dbReference>
<accession>A0A3E1HE36</accession>
<keyword evidence="2" id="KW-1185">Reference proteome</keyword>
<dbReference type="AlphaFoldDB" id="A0A3E1HE36"/>
<organism evidence="1 2">
    <name type="scientific">Mycobacterium uberis</name>
    <dbReference type="NCBI Taxonomy" id="2162698"/>
    <lineage>
        <taxon>Bacteria</taxon>
        <taxon>Bacillati</taxon>
        <taxon>Actinomycetota</taxon>
        <taxon>Actinomycetes</taxon>
        <taxon>Mycobacteriales</taxon>
        <taxon>Mycobacteriaceae</taxon>
        <taxon>Mycobacterium</taxon>
    </lineage>
</organism>
<comment type="caution">
    <text evidence="1">The sequence shown here is derived from an EMBL/GenBank/DDBJ whole genome shotgun (WGS) entry which is preliminary data.</text>
</comment>
<protein>
    <submittedName>
        <fullName evidence="1">Uncharacterized protein</fullName>
    </submittedName>
</protein>
<evidence type="ECO:0000313" key="1">
    <source>
        <dbReference type="EMBL" id="RFD24700.1"/>
    </source>
</evidence>
<dbReference type="RefSeq" id="WP_116540761.1">
    <property type="nucleotide sequence ID" value="NZ_QAYL01000025.1"/>
</dbReference>
<evidence type="ECO:0000313" key="2">
    <source>
        <dbReference type="Proteomes" id="UP000258522"/>
    </source>
</evidence>
<name>A0A3E1HE36_9MYCO</name>